<keyword evidence="1" id="KW-0234">DNA repair</keyword>
<keyword evidence="1" id="KW-0378">Hydrolase</keyword>
<dbReference type="SUPFAM" id="SSF56219">
    <property type="entry name" value="DNase I-like"/>
    <property type="match status" value="1"/>
</dbReference>
<dbReference type="GO" id="GO:0005524">
    <property type="term" value="F:ATP binding"/>
    <property type="evidence" value="ECO:0007669"/>
    <property type="project" value="UniProtKB-KW"/>
</dbReference>
<dbReference type="GO" id="GO:0006281">
    <property type="term" value="P:DNA repair"/>
    <property type="evidence" value="ECO:0007669"/>
    <property type="project" value="UniProtKB-KW"/>
</dbReference>
<dbReference type="InterPro" id="IPR046700">
    <property type="entry name" value="DUF6570"/>
</dbReference>
<comment type="similarity">
    <text evidence="1">Belongs to the helicase family.</text>
</comment>
<dbReference type="InterPro" id="IPR025476">
    <property type="entry name" value="Helitron_helicase-like"/>
</dbReference>
<keyword evidence="4" id="KW-1185">Reference proteome</keyword>
<dbReference type="InterPro" id="IPR003593">
    <property type="entry name" value="AAA+_ATPase"/>
</dbReference>
<organism evidence="3 4">
    <name type="scientific">Pieris brassicae</name>
    <name type="common">White butterfly</name>
    <name type="synonym">Large white butterfly</name>
    <dbReference type="NCBI Taxonomy" id="7116"/>
    <lineage>
        <taxon>Eukaryota</taxon>
        <taxon>Metazoa</taxon>
        <taxon>Ecdysozoa</taxon>
        <taxon>Arthropoda</taxon>
        <taxon>Hexapoda</taxon>
        <taxon>Insecta</taxon>
        <taxon>Pterygota</taxon>
        <taxon>Neoptera</taxon>
        <taxon>Endopterygota</taxon>
        <taxon>Lepidoptera</taxon>
        <taxon>Glossata</taxon>
        <taxon>Ditrysia</taxon>
        <taxon>Papilionoidea</taxon>
        <taxon>Pieridae</taxon>
        <taxon>Pierinae</taxon>
        <taxon>Pieris</taxon>
    </lineage>
</organism>
<dbReference type="InterPro" id="IPR010285">
    <property type="entry name" value="DNA_helicase_pif1-like_DEAD"/>
</dbReference>
<keyword evidence="1" id="KW-0347">Helicase</keyword>
<dbReference type="CDD" id="cd18809">
    <property type="entry name" value="SF1_C_RecD"/>
    <property type="match status" value="1"/>
</dbReference>
<keyword evidence="1" id="KW-0547">Nucleotide-binding</keyword>
<name>A0A9P0TFV7_PIEBR</name>
<proteinExistence type="inferred from homology"/>
<keyword evidence="1" id="KW-0227">DNA damage</keyword>
<dbReference type="InterPro" id="IPR051055">
    <property type="entry name" value="PIF1_helicase"/>
</dbReference>
<dbReference type="GO" id="GO:0043139">
    <property type="term" value="F:5'-3' DNA helicase activity"/>
    <property type="evidence" value="ECO:0007669"/>
    <property type="project" value="UniProtKB-EC"/>
</dbReference>
<reference evidence="3" key="1">
    <citation type="submission" date="2022-05" db="EMBL/GenBank/DDBJ databases">
        <authorList>
            <person name="Okamura Y."/>
        </authorList>
    </citation>
    <scope>NUCLEOTIDE SEQUENCE</scope>
</reference>
<dbReference type="Gene3D" id="3.40.50.300">
    <property type="entry name" value="P-loop containing nucleotide triphosphate hydrolases"/>
    <property type="match status" value="2"/>
</dbReference>
<dbReference type="EC" id="5.6.2.3" evidence="1"/>
<keyword evidence="1" id="KW-0233">DNA recombination</keyword>
<dbReference type="GO" id="GO:0016787">
    <property type="term" value="F:hydrolase activity"/>
    <property type="evidence" value="ECO:0007669"/>
    <property type="project" value="UniProtKB-KW"/>
</dbReference>
<sequence length="1770" mass="205694">MKKNSAKSSTERSREFRARKKQLLNNQNRCSDISVNVTDVINDHSQQQNSVPTGYNLVNNDYNPPVDVQPEIPYSRFRRNKFAHKEFNDKFLNNMFGHKCSVCDRLWFKLDLKSPRAEDEQLLRVIVENYNTVEDILLCNTCYQAIGRKVIPIMSTYNGFKYEKIPEVLPPLDLISERLVSPRVPFMQIRRLRHVHGQYGIYGQIINVPVEVNNMVKLLPRNVDDDYCINVHIKRKIIHRSSYLMGLVNKRTIRAWLQYLLQTPLYLFYDIKIDESFFNNNSNNEIDLEEMSEDIPVEESLTAQQKTLLWNEDMYLRIAPGEYNIPKSIIFDEHAEELSFPSIYLGHFRKFREGVNATPFAIATSELRRSDRRGVTPHHLLYLAMKIMRLRVRDSLTIAFKHVGKNTNITRQQVESADYINNCIESNLAFLRSIPNSVWYWSDRKRDLFAMIRQLGKPTMFLTLSANEIGWTNLIQLLYKLKNNGTEISAEQAASLDYISKTTLVNEDAVTCAIYFNKIVNILITILQSKKNSPFGNYYVVDYFKRIEFQHRGSPHAHILLWLNDAPSDPLGTNYQDTVMMIDQFISISSSEASGHIRLQSHKHTFTCYKKVHANQPQKCRFDAPFMPCKSTTILKPMQKDHPGYADYAKRYKQIQINLENNDYENIEMFYAQNHITSDNDYFHILEAGITRPKVFLKRQPKEKWHNPFNPFILNVLQSNTDMQFIIEEYSCAAYVVEYVNKTNRGISNLQRQIHEIMDENPEFDIVEITRKMSVNMLNTVELTSQEAAWYLLREPMSRSSVSIVYIPTVWPIERQRIRRTQKELDELNIDEDSTSIWKENWFDKYEKRPQEMEELSLAQFVANFTKNSQGDYIRRKQQRIIRYRNYDIASDINEYKREMVTLHIPFRNEEFEILEEMKFIRIYDENENQILERRKEFESDLDINKTIELCRKLCRENEEADDDDEIHDIATRFPEINPFQTLYDNPNSDVNSDLRLATLNKLDAIAKRKENLMPNDQYYELMKMANQQQKELLMHVIYNLQLEDPPPLQIFFTGPAGCGKTFVIKLLMEIYNRYSESDGFCNAYIACASTGKAAVAINGTTVHTALKISLSKLLPLSIEVAQQYRSLFKYVRVLIIDEISMIGAELLSQIDSRLKQITGNFKVHFGGLDIILIGDLRQLPPVRATPIYKQIKRQIAGSTLWRGLKFFELNEVMRQANQSFATILTKIGNGQLLDQEELDLIESRIYSEEEAERLCPDGIRLFFNNHSVAEYNNKILNSIEEKVNSEATDIYIGCRNVEQQTSMRQKLHKMSTIDTGGLPYQITLVLNKPYMITTNIDVSDGLANGATGKLIFIEYNDKGEIGRLWLEFPESPKIGEKLRRKAAASIQKNNLHPLAVPIDRRTSSIPLVPNKTVIVKRNHFPLVSACAMTIHKSQGATFGEIVYEYDKSHVQQLLYVALSRVTSINGLYLVSKKNDKKFYHGRRASVSTIDLQHEFRRLNLNRLETITNVLYDFLNKRKGMSLFTFNCQSLRAHVQDLQHDNIVSSSNFLILSETWMNNEDIVDIPNFNIVVNYKRPRTRAGGVAIYHNVNDGARVVTPQMDLNAQQLESLSVQLSKVGEICACESRNDQGDLILIVAIYIFPNQSIKSVIEFIHENLIKYTPEVSRILKKNYDKIPMILSGDFNINFASDTALPLIEFLDTTFYLKMCNNRTQSTTKSKTVIDAVFQRYINQIETKIFVSYFSYHKPLVSFVETENMELELIDYVTYVK</sequence>
<dbReference type="PANTHER" id="PTHR47642">
    <property type="entry name" value="ATP-DEPENDENT DNA HELICASE"/>
    <property type="match status" value="1"/>
</dbReference>
<dbReference type="Pfam" id="PF14214">
    <property type="entry name" value="Helitron_like_N"/>
    <property type="match status" value="1"/>
</dbReference>
<dbReference type="EMBL" id="CALOZG010000011">
    <property type="protein sequence ID" value="CAH4030921.1"/>
    <property type="molecule type" value="Genomic_DNA"/>
</dbReference>
<dbReference type="InterPro" id="IPR036691">
    <property type="entry name" value="Endo/exonu/phosph_ase_sf"/>
</dbReference>
<dbReference type="Pfam" id="PF20209">
    <property type="entry name" value="DUF6570"/>
    <property type="match status" value="1"/>
</dbReference>
<comment type="cofactor">
    <cofactor evidence="1">
        <name>Mg(2+)</name>
        <dbReference type="ChEBI" id="CHEBI:18420"/>
    </cofactor>
</comment>
<dbReference type="GO" id="GO:0000723">
    <property type="term" value="P:telomere maintenance"/>
    <property type="evidence" value="ECO:0007669"/>
    <property type="project" value="InterPro"/>
</dbReference>
<dbReference type="GO" id="GO:0006310">
    <property type="term" value="P:DNA recombination"/>
    <property type="evidence" value="ECO:0007669"/>
    <property type="project" value="UniProtKB-KW"/>
</dbReference>
<comment type="catalytic activity">
    <reaction evidence="1">
        <text>ATP + H2O = ADP + phosphate + H(+)</text>
        <dbReference type="Rhea" id="RHEA:13065"/>
        <dbReference type="ChEBI" id="CHEBI:15377"/>
        <dbReference type="ChEBI" id="CHEBI:15378"/>
        <dbReference type="ChEBI" id="CHEBI:30616"/>
        <dbReference type="ChEBI" id="CHEBI:43474"/>
        <dbReference type="ChEBI" id="CHEBI:456216"/>
        <dbReference type="EC" id="5.6.2.3"/>
    </reaction>
</comment>
<evidence type="ECO:0000259" key="2">
    <source>
        <dbReference type="SMART" id="SM00382"/>
    </source>
</evidence>
<comment type="caution">
    <text evidence="3">The sequence shown here is derived from an EMBL/GenBank/DDBJ whole genome shotgun (WGS) entry which is preliminary data.</text>
</comment>
<dbReference type="SUPFAM" id="SSF52540">
    <property type="entry name" value="P-loop containing nucleoside triphosphate hydrolases"/>
    <property type="match status" value="2"/>
</dbReference>
<dbReference type="InterPro" id="IPR027417">
    <property type="entry name" value="P-loop_NTPase"/>
</dbReference>
<dbReference type="Pfam" id="PF05970">
    <property type="entry name" value="PIF1"/>
    <property type="match status" value="1"/>
</dbReference>
<dbReference type="SMART" id="SM00382">
    <property type="entry name" value="AAA"/>
    <property type="match status" value="1"/>
</dbReference>
<accession>A0A9P0TFV7</accession>
<gene>
    <name evidence="3" type="ORF">PIBRA_LOCUS7520</name>
</gene>
<evidence type="ECO:0000313" key="3">
    <source>
        <dbReference type="EMBL" id="CAH4030921.1"/>
    </source>
</evidence>
<dbReference type="Gene3D" id="3.60.10.10">
    <property type="entry name" value="Endonuclease/exonuclease/phosphatase"/>
    <property type="match status" value="1"/>
</dbReference>
<feature type="domain" description="AAA+ ATPase" evidence="2">
    <location>
        <begin position="1047"/>
        <end position="1207"/>
    </location>
</feature>
<protein>
    <recommendedName>
        <fullName evidence="1">ATP-dependent DNA helicase</fullName>
        <ecNumber evidence="1">5.6.2.3</ecNumber>
    </recommendedName>
</protein>
<dbReference type="Proteomes" id="UP001152562">
    <property type="component" value="Unassembled WGS sequence"/>
</dbReference>
<evidence type="ECO:0000313" key="4">
    <source>
        <dbReference type="Proteomes" id="UP001152562"/>
    </source>
</evidence>
<dbReference type="PANTHER" id="PTHR47642:SF5">
    <property type="entry name" value="ATP-DEPENDENT DNA HELICASE"/>
    <property type="match status" value="1"/>
</dbReference>
<evidence type="ECO:0000256" key="1">
    <source>
        <dbReference type="RuleBase" id="RU363044"/>
    </source>
</evidence>
<keyword evidence="1" id="KW-0067">ATP-binding</keyword>